<dbReference type="KEGG" id="ares:IWH25_05605"/>
<dbReference type="EMBL" id="CP064781">
    <property type="protein sequence ID" value="QRJ64822.1"/>
    <property type="molecule type" value="Genomic_DNA"/>
</dbReference>
<reference evidence="1" key="1">
    <citation type="submission" date="2020-11" db="EMBL/GenBank/DDBJ databases">
        <title>Azospira restricta DSM 18626 genome sequence.</title>
        <authorList>
            <person name="Moe W.M."/>
        </authorList>
    </citation>
    <scope>NUCLEOTIDE SEQUENCE</scope>
    <source>
        <strain evidence="1">DSM 18626</strain>
    </source>
</reference>
<organism evidence="1 2">
    <name type="scientific">Azospira restricta</name>
    <dbReference type="NCBI Taxonomy" id="404405"/>
    <lineage>
        <taxon>Bacteria</taxon>
        <taxon>Pseudomonadati</taxon>
        <taxon>Pseudomonadota</taxon>
        <taxon>Betaproteobacteria</taxon>
        <taxon>Rhodocyclales</taxon>
        <taxon>Rhodocyclaceae</taxon>
        <taxon>Azospira</taxon>
    </lineage>
</organism>
<accession>A0A974SQZ6</accession>
<dbReference type="AlphaFoldDB" id="A0A974SQZ6"/>
<name>A0A974SQZ6_9RHOO</name>
<sequence length="174" mass="19436">MLILFAAGRIYRAPPRAAGALRDGRRPLPGDAAASPLDPLVVGAPRGTRYQLLRALRAMARGQAMVVERRIPSLPEHFGNAGAREEWFRSLRDAASWQDDPAIEPILVPGTDFPGAIGRILLRAGWCAPSETPHWVPNLRFFYLTDLGYASFKGAQAWWQELTPLQRTRLMFFE</sequence>
<protein>
    <submittedName>
        <fullName evidence="1">Uncharacterized protein</fullName>
    </submittedName>
</protein>
<evidence type="ECO:0000313" key="1">
    <source>
        <dbReference type="EMBL" id="QRJ64822.1"/>
    </source>
</evidence>
<proteinExistence type="predicted"/>
<gene>
    <name evidence="1" type="ORF">IWH25_05605</name>
</gene>
<keyword evidence="2" id="KW-1185">Reference proteome</keyword>
<dbReference type="Proteomes" id="UP000663444">
    <property type="component" value="Chromosome"/>
</dbReference>
<dbReference type="RefSeq" id="WP_203388350.1">
    <property type="nucleotide sequence ID" value="NZ_CP064781.1"/>
</dbReference>
<evidence type="ECO:0000313" key="2">
    <source>
        <dbReference type="Proteomes" id="UP000663444"/>
    </source>
</evidence>